<dbReference type="GO" id="GO:0016020">
    <property type="term" value="C:membrane"/>
    <property type="evidence" value="ECO:0007669"/>
    <property type="project" value="UniProtKB-SubCell"/>
</dbReference>
<accession>A0A9X0CGB5</accession>
<keyword evidence="4 8" id="KW-0297">G-protein coupled receptor</keyword>
<organism evidence="11 12">
    <name type="scientific">Desmophyllum pertusum</name>
    <dbReference type="NCBI Taxonomy" id="174260"/>
    <lineage>
        <taxon>Eukaryota</taxon>
        <taxon>Metazoa</taxon>
        <taxon>Cnidaria</taxon>
        <taxon>Anthozoa</taxon>
        <taxon>Hexacorallia</taxon>
        <taxon>Scleractinia</taxon>
        <taxon>Caryophylliina</taxon>
        <taxon>Caryophylliidae</taxon>
        <taxon>Desmophyllum</taxon>
    </lineage>
</organism>
<dbReference type="InterPro" id="IPR017452">
    <property type="entry name" value="GPCR_Rhodpsn_7TM"/>
</dbReference>
<sequence length="233" mass="26312">MKSVTRGTFTGYALTCFLCASVTNLCLMTVDRYIAIVKPLKYLIVITTRRAVFAIFTAWCIPIVTALLPLSWSYSPMSLTSITTAWKVFTIATFIVYGIMPCVFLPLAIIRILLIVRRCRLERSAVMAQLDFNYSRSKRQFYPEKEISSTRLIVSLVVLFLVCYVFGVCVRIASVFEHQPPESVLEISSILILTNSVANPLAYGLLKRDFKRELLKTLKIDNSSSDLALNEVL</sequence>
<evidence type="ECO:0000259" key="10">
    <source>
        <dbReference type="PROSITE" id="PS50262"/>
    </source>
</evidence>
<dbReference type="PROSITE" id="PS50262">
    <property type="entry name" value="G_PROTEIN_RECEP_F1_2"/>
    <property type="match status" value="1"/>
</dbReference>
<feature type="transmembrane region" description="Helical" evidence="9">
    <location>
        <begin position="12"/>
        <end position="30"/>
    </location>
</feature>
<dbReference type="Pfam" id="PF00001">
    <property type="entry name" value="7tm_1"/>
    <property type="match status" value="1"/>
</dbReference>
<comment type="subcellular location">
    <subcellularLocation>
        <location evidence="1">Membrane</location>
        <topology evidence="1">Multi-pass membrane protein</topology>
    </subcellularLocation>
</comment>
<feature type="transmembrane region" description="Helical" evidence="9">
    <location>
        <begin position="185"/>
        <end position="206"/>
    </location>
</feature>
<keyword evidence="5 9" id="KW-0472">Membrane</keyword>
<dbReference type="OrthoDB" id="5975661at2759"/>
<dbReference type="AlphaFoldDB" id="A0A9X0CGB5"/>
<feature type="domain" description="G-protein coupled receptors family 1 profile" evidence="10">
    <location>
        <begin position="1"/>
        <end position="203"/>
    </location>
</feature>
<dbReference type="PROSITE" id="PS00237">
    <property type="entry name" value="G_PROTEIN_RECEP_F1_1"/>
    <property type="match status" value="1"/>
</dbReference>
<dbReference type="EMBL" id="MU827786">
    <property type="protein sequence ID" value="KAJ7333566.1"/>
    <property type="molecule type" value="Genomic_DNA"/>
</dbReference>
<feature type="transmembrane region" description="Helical" evidence="9">
    <location>
        <begin position="152"/>
        <end position="173"/>
    </location>
</feature>
<dbReference type="GO" id="GO:0004930">
    <property type="term" value="F:G protein-coupled receptor activity"/>
    <property type="evidence" value="ECO:0007669"/>
    <property type="project" value="UniProtKB-KW"/>
</dbReference>
<dbReference type="Gene3D" id="1.20.1070.10">
    <property type="entry name" value="Rhodopsin 7-helix transmembrane proteins"/>
    <property type="match status" value="1"/>
</dbReference>
<dbReference type="PRINTS" id="PR00237">
    <property type="entry name" value="GPCRRHODOPSN"/>
</dbReference>
<keyword evidence="3 9" id="KW-1133">Transmembrane helix</keyword>
<evidence type="ECO:0000256" key="4">
    <source>
        <dbReference type="ARBA" id="ARBA00023040"/>
    </source>
</evidence>
<evidence type="ECO:0000256" key="1">
    <source>
        <dbReference type="ARBA" id="ARBA00004141"/>
    </source>
</evidence>
<keyword evidence="2 8" id="KW-0812">Transmembrane</keyword>
<evidence type="ECO:0000256" key="2">
    <source>
        <dbReference type="ARBA" id="ARBA00022692"/>
    </source>
</evidence>
<keyword evidence="12" id="KW-1185">Reference proteome</keyword>
<evidence type="ECO:0000256" key="7">
    <source>
        <dbReference type="ARBA" id="ARBA00023224"/>
    </source>
</evidence>
<dbReference type="InterPro" id="IPR000276">
    <property type="entry name" value="GPCR_Rhodpsn"/>
</dbReference>
<name>A0A9X0CGB5_9CNID</name>
<evidence type="ECO:0000313" key="12">
    <source>
        <dbReference type="Proteomes" id="UP001163046"/>
    </source>
</evidence>
<keyword evidence="6 8" id="KW-0675">Receptor</keyword>
<reference evidence="11" key="1">
    <citation type="submission" date="2023-01" db="EMBL/GenBank/DDBJ databases">
        <title>Genome assembly of the deep-sea coral Lophelia pertusa.</title>
        <authorList>
            <person name="Herrera S."/>
            <person name="Cordes E."/>
        </authorList>
    </citation>
    <scope>NUCLEOTIDE SEQUENCE</scope>
    <source>
        <strain evidence="11">USNM1676648</strain>
        <tissue evidence="11">Polyp</tissue>
    </source>
</reference>
<evidence type="ECO:0000256" key="3">
    <source>
        <dbReference type="ARBA" id="ARBA00022989"/>
    </source>
</evidence>
<dbReference type="Proteomes" id="UP001163046">
    <property type="component" value="Unassembled WGS sequence"/>
</dbReference>
<proteinExistence type="inferred from homology"/>
<gene>
    <name evidence="11" type="ORF">OS493_017104</name>
</gene>
<keyword evidence="7 8" id="KW-0807">Transducer</keyword>
<evidence type="ECO:0000256" key="8">
    <source>
        <dbReference type="RuleBase" id="RU000688"/>
    </source>
</evidence>
<evidence type="ECO:0000313" key="11">
    <source>
        <dbReference type="EMBL" id="KAJ7333566.1"/>
    </source>
</evidence>
<feature type="transmembrane region" description="Helical" evidence="9">
    <location>
        <begin position="94"/>
        <end position="114"/>
    </location>
</feature>
<dbReference type="CDD" id="cd00637">
    <property type="entry name" value="7tm_classA_rhodopsin-like"/>
    <property type="match status" value="1"/>
</dbReference>
<dbReference type="PANTHER" id="PTHR24240">
    <property type="entry name" value="OPSIN"/>
    <property type="match status" value="1"/>
</dbReference>
<feature type="transmembrane region" description="Helical" evidence="9">
    <location>
        <begin position="51"/>
        <end position="74"/>
    </location>
</feature>
<protein>
    <recommendedName>
        <fullName evidence="10">G-protein coupled receptors family 1 profile domain-containing protein</fullName>
    </recommendedName>
</protein>
<evidence type="ECO:0000256" key="9">
    <source>
        <dbReference type="SAM" id="Phobius"/>
    </source>
</evidence>
<dbReference type="InterPro" id="IPR050125">
    <property type="entry name" value="GPCR_opsins"/>
</dbReference>
<evidence type="ECO:0000256" key="5">
    <source>
        <dbReference type="ARBA" id="ARBA00023136"/>
    </source>
</evidence>
<comment type="caution">
    <text evidence="11">The sequence shown here is derived from an EMBL/GenBank/DDBJ whole genome shotgun (WGS) entry which is preliminary data.</text>
</comment>
<evidence type="ECO:0000256" key="6">
    <source>
        <dbReference type="ARBA" id="ARBA00023170"/>
    </source>
</evidence>
<dbReference type="SUPFAM" id="SSF81321">
    <property type="entry name" value="Family A G protein-coupled receptor-like"/>
    <property type="match status" value="1"/>
</dbReference>
<comment type="similarity">
    <text evidence="8">Belongs to the G-protein coupled receptor 1 family.</text>
</comment>